<protein>
    <submittedName>
        <fullName evidence="4">Iron transport system substrate-binding protein</fullName>
    </submittedName>
</protein>
<dbReference type="PROSITE" id="PS50983">
    <property type="entry name" value="FE_B12_PBP"/>
    <property type="match status" value="1"/>
</dbReference>
<dbReference type="InterPro" id="IPR050902">
    <property type="entry name" value="ABC_Transporter_SBP"/>
</dbReference>
<dbReference type="PANTHER" id="PTHR30535">
    <property type="entry name" value="VITAMIN B12-BINDING PROTEIN"/>
    <property type="match status" value="1"/>
</dbReference>
<feature type="chain" id="PRO_5001720932" evidence="2">
    <location>
        <begin position="25"/>
        <end position="337"/>
    </location>
</feature>
<evidence type="ECO:0000259" key="3">
    <source>
        <dbReference type="PROSITE" id="PS50983"/>
    </source>
</evidence>
<dbReference type="PANTHER" id="PTHR30535:SF7">
    <property type="entry name" value="IRON(III) DICITRATE-BINDING PROTEIN"/>
    <property type="match status" value="1"/>
</dbReference>
<comment type="caution">
    <text evidence="4">The sequence shown here is derived from an EMBL/GenBank/DDBJ whole genome shotgun (WGS) entry which is preliminary data.</text>
</comment>
<dbReference type="Proteomes" id="UP000035721">
    <property type="component" value="Unassembled WGS sequence"/>
</dbReference>
<evidence type="ECO:0000256" key="1">
    <source>
        <dbReference type="ARBA" id="ARBA00008814"/>
    </source>
</evidence>
<evidence type="ECO:0000313" key="4">
    <source>
        <dbReference type="EMBL" id="CCH79874.1"/>
    </source>
</evidence>
<dbReference type="Pfam" id="PF01497">
    <property type="entry name" value="Peripla_BP_2"/>
    <property type="match status" value="1"/>
</dbReference>
<gene>
    <name evidence="4" type="ORF">BN12_610016</name>
</gene>
<dbReference type="AlphaFoldDB" id="A0A077M6S3"/>
<proteinExistence type="inferred from homology"/>
<keyword evidence="5" id="KW-1185">Reference proteome</keyword>
<dbReference type="EMBL" id="CAJB01000394">
    <property type="protein sequence ID" value="CCH79874.1"/>
    <property type="molecule type" value="Genomic_DNA"/>
</dbReference>
<organism evidence="4 5">
    <name type="scientific">Nostocoides japonicum T1-X7</name>
    <dbReference type="NCBI Taxonomy" id="1194083"/>
    <lineage>
        <taxon>Bacteria</taxon>
        <taxon>Bacillati</taxon>
        <taxon>Actinomycetota</taxon>
        <taxon>Actinomycetes</taxon>
        <taxon>Micrococcales</taxon>
        <taxon>Intrasporangiaceae</taxon>
        <taxon>Nostocoides</taxon>
    </lineage>
</organism>
<dbReference type="SUPFAM" id="SSF53807">
    <property type="entry name" value="Helical backbone' metal receptor"/>
    <property type="match status" value="1"/>
</dbReference>
<feature type="domain" description="Fe/B12 periplasmic-binding" evidence="3">
    <location>
        <begin position="65"/>
        <end position="337"/>
    </location>
</feature>
<keyword evidence="2" id="KW-0732">Signal</keyword>
<dbReference type="InterPro" id="IPR002491">
    <property type="entry name" value="ABC_transptr_periplasmic_BD"/>
</dbReference>
<evidence type="ECO:0000256" key="2">
    <source>
        <dbReference type="SAM" id="SignalP"/>
    </source>
</evidence>
<feature type="signal peptide" evidence="2">
    <location>
        <begin position="1"/>
        <end position="24"/>
    </location>
</feature>
<reference evidence="4 5" key="1">
    <citation type="journal article" date="2013" name="ISME J.">
        <title>A metabolic model for members of the genus Tetrasphaera involved in enhanced biological phosphorus removal.</title>
        <authorList>
            <person name="Kristiansen R."/>
            <person name="Nguyen H.T.T."/>
            <person name="Saunders A.M."/>
            <person name="Nielsen J.L."/>
            <person name="Wimmer R."/>
            <person name="Le V.Q."/>
            <person name="McIlroy S.J."/>
            <person name="Petrovski S."/>
            <person name="Seviour R.J."/>
            <person name="Calteau A."/>
            <person name="Nielsen K.L."/>
            <person name="Nielsen P.H."/>
        </authorList>
    </citation>
    <scope>NUCLEOTIDE SEQUENCE [LARGE SCALE GENOMIC DNA]</scope>
    <source>
        <strain evidence="4 5">T1-X7</strain>
    </source>
</reference>
<sequence length="337" mass="35256">MVLVSLRRLVLPLLCAVSATSVVAACAGPPSSSSSSATTSSATSFTPVSLDNCGDKVTVSSPPTRLVTLNQGATEVALALGLEGRMVGTAYLDDEISPRYAAAYKTVPVLSKEYPSQETFLAARPDFAYAAYASAFESKAVGTRNELQQKRIGTYLSPFGCADVADKAAPTFESAWKEITQVGSIFDVTKKAESVVADQQGELADVRKQAAGKGLKILWYDSADKTPFVGGGGGGPQLVIDAVGGTNIFANIKGGWGDGSWEKVVSAQPDVIVLADASWDTAAKKKAYLKNDPVLKKLEAVQDNAFVVVPFSESTPGVRLVEGAHSVSDQLAALNLK</sequence>
<evidence type="ECO:0000313" key="5">
    <source>
        <dbReference type="Proteomes" id="UP000035721"/>
    </source>
</evidence>
<name>A0A077M6S3_9MICO</name>
<dbReference type="PROSITE" id="PS51257">
    <property type="entry name" value="PROKAR_LIPOPROTEIN"/>
    <property type="match status" value="1"/>
</dbReference>
<dbReference type="Gene3D" id="3.40.50.1980">
    <property type="entry name" value="Nitrogenase molybdenum iron protein domain"/>
    <property type="match status" value="2"/>
</dbReference>
<comment type="similarity">
    <text evidence="1">Belongs to the bacterial solute-binding protein 8 family.</text>
</comment>
<dbReference type="STRING" id="1194083.BN12_610016"/>
<accession>A0A077M6S3</accession>